<gene>
    <name evidence="8" type="ORF">EHS25_004218</name>
</gene>
<dbReference type="OrthoDB" id="440553at2759"/>
<feature type="transmembrane region" description="Helical" evidence="7">
    <location>
        <begin position="53"/>
        <end position="76"/>
    </location>
</feature>
<comment type="subcellular location">
    <subcellularLocation>
        <location evidence="1">Membrane</location>
        <topology evidence="1">Multi-pass membrane protein</topology>
    </subcellularLocation>
</comment>
<dbReference type="GO" id="GO:0005886">
    <property type="term" value="C:plasma membrane"/>
    <property type="evidence" value="ECO:0007669"/>
    <property type="project" value="TreeGrafter"/>
</dbReference>
<feature type="transmembrane region" description="Helical" evidence="7">
    <location>
        <begin position="153"/>
        <end position="172"/>
    </location>
</feature>
<dbReference type="Proteomes" id="UP000279259">
    <property type="component" value="Unassembled WGS sequence"/>
</dbReference>
<dbReference type="EMBL" id="RSCD01000002">
    <property type="protein sequence ID" value="RSH94415.1"/>
    <property type="molecule type" value="Genomic_DNA"/>
</dbReference>
<evidence type="ECO:0000313" key="8">
    <source>
        <dbReference type="EMBL" id="RSH94415.1"/>
    </source>
</evidence>
<evidence type="ECO:0000256" key="7">
    <source>
        <dbReference type="SAM" id="Phobius"/>
    </source>
</evidence>
<dbReference type="Gene3D" id="1.20.1250.20">
    <property type="entry name" value="MFS general substrate transporter like domains"/>
    <property type="match status" value="1"/>
</dbReference>
<organism evidence="8 9">
    <name type="scientific">Saitozyma podzolica</name>
    <dbReference type="NCBI Taxonomy" id="1890683"/>
    <lineage>
        <taxon>Eukaryota</taxon>
        <taxon>Fungi</taxon>
        <taxon>Dikarya</taxon>
        <taxon>Basidiomycota</taxon>
        <taxon>Agaricomycotina</taxon>
        <taxon>Tremellomycetes</taxon>
        <taxon>Tremellales</taxon>
        <taxon>Trimorphomycetaceae</taxon>
        <taxon>Saitozyma</taxon>
    </lineage>
</organism>
<keyword evidence="4 7" id="KW-1133">Transmembrane helix</keyword>
<dbReference type="PANTHER" id="PTHR23502:SF51">
    <property type="entry name" value="QUINIDINE RESISTANCE PROTEIN 1-RELATED"/>
    <property type="match status" value="1"/>
</dbReference>
<keyword evidence="5 7" id="KW-0472">Membrane</keyword>
<feature type="region of interest" description="Disordered" evidence="6">
    <location>
        <begin position="255"/>
        <end position="290"/>
    </location>
</feature>
<evidence type="ECO:0000256" key="5">
    <source>
        <dbReference type="ARBA" id="ARBA00023136"/>
    </source>
</evidence>
<evidence type="ECO:0000256" key="2">
    <source>
        <dbReference type="ARBA" id="ARBA00022448"/>
    </source>
</evidence>
<feature type="transmembrane region" description="Helical" evidence="7">
    <location>
        <begin position="179"/>
        <end position="201"/>
    </location>
</feature>
<evidence type="ECO:0000256" key="1">
    <source>
        <dbReference type="ARBA" id="ARBA00004141"/>
    </source>
</evidence>
<reference evidence="8 9" key="1">
    <citation type="submission" date="2018-11" db="EMBL/GenBank/DDBJ databases">
        <title>Genome sequence of Saitozyma podzolica DSM 27192.</title>
        <authorList>
            <person name="Aliyu H."/>
            <person name="Gorte O."/>
            <person name="Ochsenreither K."/>
        </authorList>
    </citation>
    <scope>NUCLEOTIDE SEQUENCE [LARGE SCALE GENOMIC DNA]</scope>
    <source>
        <strain evidence="8 9">DSM 27192</strain>
    </source>
</reference>
<feature type="transmembrane region" description="Helical" evidence="7">
    <location>
        <begin position="221"/>
        <end position="242"/>
    </location>
</feature>
<dbReference type="STRING" id="1890683.A0A427YTT3"/>
<dbReference type="GO" id="GO:0022857">
    <property type="term" value="F:transmembrane transporter activity"/>
    <property type="evidence" value="ECO:0007669"/>
    <property type="project" value="TreeGrafter"/>
</dbReference>
<accession>A0A427YTT3</accession>
<evidence type="ECO:0000256" key="6">
    <source>
        <dbReference type="SAM" id="MobiDB-lite"/>
    </source>
</evidence>
<evidence type="ECO:0000256" key="4">
    <source>
        <dbReference type="ARBA" id="ARBA00022989"/>
    </source>
</evidence>
<keyword evidence="3 7" id="KW-0812">Transmembrane</keyword>
<keyword evidence="2" id="KW-0813">Transport</keyword>
<evidence type="ECO:0000256" key="3">
    <source>
        <dbReference type="ARBA" id="ARBA00022692"/>
    </source>
</evidence>
<proteinExistence type="predicted"/>
<protein>
    <submittedName>
        <fullName evidence="8">Uncharacterized protein</fullName>
    </submittedName>
</protein>
<name>A0A427YTT3_9TREE</name>
<feature type="compositionally biased region" description="Basic and acidic residues" evidence="6">
    <location>
        <begin position="279"/>
        <end position="290"/>
    </location>
</feature>
<sequence length="290" mass="32139">MPETLRSLVGDGSLPPPRLNSSPQQLWARRQARKAGIEKEHVERPPRKKYQPLSAFLILFTPEILLIFIWVSLVYLEFYSVLAVYSTALKNTYGLDELKIGLCYLPSGIGTICSALTNGRLIDYYYRQEERRVGGDYRKKGEEFRLEITRFRVVVPFLCIFIVASTALGWCLEANAPLAATLVVNFFIGFGSGSINLATVYGQDLKPGNGGAVSASNLNPGWTFVLLSGLVVVGIPIPVWVVKRARFWRERRKEKAARKLREKKEKEAGAGAGEAGEAGEERGAETKKGG</sequence>
<feature type="region of interest" description="Disordered" evidence="6">
    <location>
        <begin position="1"/>
        <end position="23"/>
    </location>
</feature>
<feature type="compositionally biased region" description="Basic and acidic residues" evidence="6">
    <location>
        <begin position="255"/>
        <end position="268"/>
    </location>
</feature>
<dbReference type="SUPFAM" id="SSF103473">
    <property type="entry name" value="MFS general substrate transporter"/>
    <property type="match status" value="1"/>
</dbReference>
<comment type="caution">
    <text evidence="8">The sequence shown here is derived from an EMBL/GenBank/DDBJ whole genome shotgun (WGS) entry which is preliminary data.</text>
</comment>
<dbReference type="InterPro" id="IPR036259">
    <property type="entry name" value="MFS_trans_sf"/>
</dbReference>
<dbReference type="AlphaFoldDB" id="A0A427YTT3"/>
<dbReference type="PANTHER" id="PTHR23502">
    <property type="entry name" value="MAJOR FACILITATOR SUPERFAMILY"/>
    <property type="match status" value="1"/>
</dbReference>
<keyword evidence="9" id="KW-1185">Reference proteome</keyword>
<evidence type="ECO:0000313" key="9">
    <source>
        <dbReference type="Proteomes" id="UP000279259"/>
    </source>
</evidence>